<dbReference type="OrthoDB" id="5595695at2759"/>
<proteinExistence type="predicted"/>
<accession>A0A8H4PDN3</accession>
<protein>
    <submittedName>
        <fullName evidence="1">C6 transcription factor</fullName>
    </submittedName>
</protein>
<dbReference type="AlphaFoldDB" id="A0A8H4PDN3"/>
<dbReference type="Proteomes" id="UP000554235">
    <property type="component" value="Unassembled WGS sequence"/>
</dbReference>
<gene>
    <name evidence="1" type="ORF">FALBO_6096</name>
</gene>
<sequence>MLTPPNSNRSKFPITGVWQSIIGCGVRIPGPIRPLQYLQVASPPAHRGAGDMAFATGQPDVTDGRRQAKASRDCPITQEDACLGRMPRYVQLAELVSPVLIMAESQPVDDAKEKSELNLCDDRRPRCTSCTLSNEECRFASPGGIPAGTMAQRDALAVQMQEALKRDGQLLTIFEAIRGAEGEQLEDILRRIRNAESLEDFLETVADASLLLPPVQPHRA</sequence>
<keyword evidence="2" id="KW-1185">Reference proteome</keyword>
<name>A0A8H4PDN3_9HYPO</name>
<evidence type="ECO:0000313" key="2">
    <source>
        <dbReference type="Proteomes" id="UP000554235"/>
    </source>
</evidence>
<evidence type="ECO:0000313" key="1">
    <source>
        <dbReference type="EMBL" id="KAF4467028.1"/>
    </source>
</evidence>
<reference evidence="1 2" key="1">
    <citation type="submission" date="2020-01" db="EMBL/GenBank/DDBJ databases">
        <title>Identification and distribution of gene clusters putatively required for synthesis of sphingolipid metabolism inhibitors in phylogenetically diverse species of the filamentous fungus Fusarium.</title>
        <authorList>
            <person name="Kim H.-S."/>
            <person name="Busman M."/>
            <person name="Brown D.W."/>
            <person name="Divon H."/>
            <person name="Uhlig S."/>
            <person name="Proctor R.H."/>
        </authorList>
    </citation>
    <scope>NUCLEOTIDE SEQUENCE [LARGE SCALE GENOMIC DNA]</scope>
    <source>
        <strain evidence="1 2">NRRL 20459</strain>
    </source>
</reference>
<organism evidence="1 2">
    <name type="scientific">Fusarium albosuccineum</name>
    <dbReference type="NCBI Taxonomy" id="1237068"/>
    <lineage>
        <taxon>Eukaryota</taxon>
        <taxon>Fungi</taxon>
        <taxon>Dikarya</taxon>
        <taxon>Ascomycota</taxon>
        <taxon>Pezizomycotina</taxon>
        <taxon>Sordariomycetes</taxon>
        <taxon>Hypocreomycetidae</taxon>
        <taxon>Hypocreales</taxon>
        <taxon>Nectriaceae</taxon>
        <taxon>Fusarium</taxon>
        <taxon>Fusarium decemcellulare species complex</taxon>
    </lineage>
</organism>
<dbReference type="EMBL" id="JAADYS010000800">
    <property type="protein sequence ID" value="KAF4467028.1"/>
    <property type="molecule type" value="Genomic_DNA"/>
</dbReference>
<comment type="caution">
    <text evidence="1">The sequence shown here is derived from an EMBL/GenBank/DDBJ whole genome shotgun (WGS) entry which is preliminary data.</text>
</comment>